<keyword evidence="5" id="KW-1185">Reference proteome</keyword>
<dbReference type="PRINTS" id="PR00080">
    <property type="entry name" value="SDRFAMILY"/>
</dbReference>
<keyword evidence="2 4" id="KW-0560">Oxidoreductase</keyword>
<dbReference type="RefSeq" id="WP_085822158.1">
    <property type="nucleotide sequence ID" value="NZ_FWFP01000004.1"/>
</dbReference>
<dbReference type="GO" id="GO:0047001">
    <property type="term" value="F:2-dehydro-3-deoxy-D-gluconate 5-dehydrogenase activity"/>
    <property type="evidence" value="ECO:0007669"/>
    <property type="project" value="UniProtKB-EC"/>
</dbReference>
<evidence type="ECO:0000256" key="1">
    <source>
        <dbReference type="ARBA" id="ARBA00006484"/>
    </source>
</evidence>
<dbReference type="Pfam" id="PF13561">
    <property type="entry name" value="adh_short_C2"/>
    <property type="match status" value="1"/>
</dbReference>
<evidence type="ECO:0000259" key="3">
    <source>
        <dbReference type="SMART" id="SM00822"/>
    </source>
</evidence>
<dbReference type="InterPro" id="IPR002347">
    <property type="entry name" value="SDR_fam"/>
</dbReference>
<dbReference type="PANTHER" id="PTHR42760">
    <property type="entry name" value="SHORT-CHAIN DEHYDROGENASES/REDUCTASES FAMILY MEMBER"/>
    <property type="match status" value="1"/>
</dbReference>
<dbReference type="FunFam" id="3.40.50.720:FF:000084">
    <property type="entry name" value="Short-chain dehydrogenase reductase"/>
    <property type="match status" value="1"/>
</dbReference>
<proteinExistence type="inferred from homology"/>
<evidence type="ECO:0000313" key="4">
    <source>
        <dbReference type="EMBL" id="SLN37161.1"/>
    </source>
</evidence>
<dbReference type="EMBL" id="FWFP01000004">
    <property type="protein sequence ID" value="SLN37161.1"/>
    <property type="molecule type" value="Genomic_DNA"/>
</dbReference>
<dbReference type="CDD" id="cd05233">
    <property type="entry name" value="SDR_c"/>
    <property type="match status" value="1"/>
</dbReference>
<evidence type="ECO:0000256" key="2">
    <source>
        <dbReference type="ARBA" id="ARBA00023002"/>
    </source>
</evidence>
<dbReference type="InterPro" id="IPR036291">
    <property type="entry name" value="NAD(P)-bd_dom_sf"/>
</dbReference>
<protein>
    <submittedName>
        <fullName evidence="4">2-dehydro-3-deoxy-D-gluconate 5-dehydrogenase</fullName>
        <ecNumber evidence="4">1.1.1.127</ecNumber>
    </submittedName>
</protein>
<organism evidence="4 5">
    <name type="scientific">Ruegeria meonggei</name>
    <dbReference type="NCBI Taxonomy" id="1446476"/>
    <lineage>
        <taxon>Bacteria</taxon>
        <taxon>Pseudomonadati</taxon>
        <taxon>Pseudomonadota</taxon>
        <taxon>Alphaproteobacteria</taxon>
        <taxon>Rhodobacterales</taxon>
        <taxon>Roseobacteraceae</taxon>
        <taxon>Ruegeria</taxon>
    </lineage>
</organism>
<reference evidence="5" key="1">
    <citation type="submission" date="2017-03" db="EMBL/GenBank/DDBJ databases">
        <authorList>
            <person name="Rodrigo-Torres L."/>
            <person name="Arahal R.D."/>
            <person name="Lucena T."/>
        </authorList>
    </citation>
    <scope>NUCLEOTIDE SEQUENCE [LARGE SCALE GENOMIC DNA]</scope>
    <source>
        <strain evidence="5">CECT 8411</strain>
    </source>
</reference>
<gene>
    <name evidence="4" type="primary">kduD_1</name>
    <name evidence="4" type="ORF">RUM8411_01609</name>
</gene>
<dbReference type="AlphaFoldDB" id="A0A1X6Z0H9"/>
<dbReference type="SUPFAM" id="SSF51735">
    <property type="entry name" value="NAD(P)-binding Rossmann-fold domains"/>
    <property type="match status" value="1"/>
</dbReference>
<dbReference type="PRINTS" id="PR00081">
    <property type="entry name" value="GDHRDH"/>
</dbReference>
<comment type="similarity">
    <text evidence="1">Belongs to the short-chain dehydrogenases/reductases (SDR) family.</text>
</comment>
<dbReference type="InterPro" id="IPR057326">
    <property type="entry name" value="KR_dom"/>
</dbReference>
<name>A0A1X6Z0H9_9RHOB</name>
<dbReference type="EC" id="1.1.1.127" evidence="4"/>
<dbReference type="PANTHER" id="PTHR42760:SF133">
    <property type="entry name" value="3-OXOACYL-[ACYL-CARRIER-PROTEIN] REDUCTASE"/>
    <property type="match status" value="1"/>
</dbReference>
<feature type="domain" description="Ketoreductase" evidence="3">
    <location>
        <begin position="13"/>
        <end position="204"/>
    </location>
</feature>
<dbReference type="Proteomes" id="UP000193778">
    <property type="component" value="Unassembled WGS sequence"/>
</dbReference>
<accession>A0A1X6Z0H9</accession>
<dbReference type="Gene3D" id="3.40.50.720">
    <property type="entry name" value="NAD(P)-binding Rossmann-like Domain"/>
    <property type="match status" value="1"/>
</dbReference>
<evidence type="ECO:0000313" key="5">
    <source>
        <dbReference type="Proteomes" id="UP000193778"/>
    </source>
</evidence>
<dbReference type="OrthoDB" id="9789398at2"/>
<sequence>MDQPATFHDLNGASVYITGGGSGVGASLTDGFLSQGANVAFIGRSDASAFVDEMREKHGRAPLFMQGDMTDTELLHATMEKAAEAHGPLTVLVNNAANDQRHSLEETTTEFWDWMIEVNLKAYYFACQEAARQMQGKGGAIINFSSISYIMGNAGYPIYTTSNAGITGMTRSLARELGPQKIRVNALAPGWVLTQKQLDMWATPEDLASHLERQCLKYHLTPEDMIAPTLFLASEASRAMTGQCMAVDGGVVASG</sequence>
<dbReference type="SMART" id="SM00822">
    <property type="entry name" value="PKS_KR"/>
    <property type="match status" value="1"/>
</dbReference>